<evidence type="ECO:0000313" key="7">
    <source>
        <dbReference type="Proteomes" id="UP000315303"/>
    </source>
</evidence>
<dbReference type="OrthoDB" id="9803735at2"/>
<protein>
    <submittedName>
        <fullName evidence="6">HTH-type transcriptional activator IlvY</fullName>
    </submittedName>
</protein>
<keyword evidence="7" id="KW-1185">Reference proteome</keyword>
<dbReference type="RefSeq" id="WP_140604957.1">
    <property type="nucleotide sequence ID" value="NZ_SAWY01000036.1"/>
</dbReference>
<keyword evidence="2" id="KW-0805">Transcription regulation</keyword>
<gene>
    <name evidence="6" type="primary">ilvY</name>
    <name evidence="6" type="ORF">EPA86_14770</name>
</gene>
<dbReference type="Pfam" id="PF03466">
    <property type="entry name" value="LysR_substrate"/>
    <property type="match status" value="1"/>
</dbReference>
<dbReference type="NCBIfam" id="NF008722">
    <property type="entry name" value="PRK11716.1"/>
    <property type="match status" value="1"/>
</dbReference>
<dbReference type="InterPro" id="IPR036390">
    <property type="entry name" value="WH_DNA-bd_sf"/>
</dbReference>
<dbReference type="FunFam" id="1.10.10.10:FF:000001">
    <property type="entry name" value="LysR family transcriptional regulator"/>
    <property type="match status" value="1"/>
</dbReference>
<keyword evidence="3" id="KW-0238">DNA-binding</keyword>
<dbReference type="InterPro" id="IPR005119">
    <property type="entry name" value="LysR_subst-bd"/>
</dbReference>
<dbReference type="PANTHER" id="PTHR30126:SF81">
    <property type="entry name" value="HTH-TYPE TRANSCRIPTIONAL REGULATOR ILVY"/>
    <property type="match status" value="1"/>
</dbReference>
<dbReference type="InterPro" id="IPR037404">
    <property type="entry name" value="IlvY_PBP2"/>
</dbReference>
<comment type="similarity">
    <text evidence="1">Belongs to the LysR transcriptional regulatory family.</text>
</comment>
<evidence type="ECO:0000256" key="4">
    <source>
        <dbReference type="ARBA" id="ARBA00023163"/>
    </source>
</evidence>
<dbReference type="Proteomes" id="UP000315303">
    <property type="component" value="Unassembled WGS sequence"/>
</dbReference>
<reference evidence="6 7" key="1">
    <citation type="submission" date="2019-01" db="EMBL/GenBank/DDBJ databases">
        <title>Litorilituus lipolytica sp. nov., isolated from intertidal sand of the Yellow Sea in China.</title>
        <authorList>
            <person name="Liu A."/>
        </authorList>
    </citation>
    <scope>NUCLEOTIDE SEQUENCE [LARGE SCALE GENOMIC DNA]</scope>
    <source>
        <strain evidence="6 7">RZ04</strain>
    </source>
</reference>
<accession>A0A502KSS0</accession>
<name>A0A502KSS0_9GAMM</name>
<dbReference type="PANTHER" id="PTHR30126">
    <property type="entry name" value="HTH-TYPE TRANSCRIPTIONAL REGULATOR"/>
    <property type="match status" value="1"/>
</dbReference>
<dbReference type="CDD" id="cd08430">
    <property type="entry name" value="PBP2_IlvY"/>
    <property type="match status" value="1"/>
</dbReference>
<dbReference type="GO" id="GO:0003700">
    <property type="term" value="F:DNA-binding transcription factor activity"/>
    <property type="evidence" value="ECO:0007669"/>
    <property type="project" value="InterPro"/>
</dbReference>
<dbReference type="Gene3D" id="3.40.190.10">
    <property type="entry name" value="Periplasmic binding protein-like II"/>
    <property type="match status" value="2"/>
</dbReference>
<dbReference type="InterPro" id="IPR036388">
    <property type="entry name" value="WH-like_DNA-bd_sf"/>
</dbReference>
<dbReference type="Gene3D" id="1.10.10.10">
    <property type="entry name" value="Winged helix-like DNA-binding domain superfamily/Winged helix DNA-binding domain"/>
    <property type="match status" value="1"/>
</dbReference>
<dbReference type="InterPro" id="IPR000847">
    <property type="entry name" value="LysR_HTH_N"/>
</dbReference>
<dbReference type="GO" id="GO:0000976">
    <property type="term" value="F:transcription cis-regulatory region binding"/>
    <property type="evidence" value="ECO:0007669"/>
    <property type="project" value="TreeGrafter"/>
</dbReference>
<evidence type="ECO:0000256" key="2">
    <source>
        <dbReference type="ARBA" id="ARBA00023015"/>
    </source>
</evidence>
<dbReference type="Pfam" id="PF00126">
    <property type="entry name" value="HTH_1"/>
    <property type="match status" value="1"/>
</dbReference>
<dbReference type="SUPFAM" id="SSF46785">
    <property type="entry name" value="Winged helix' DNA-binding domain"/>
    <property type="match status" value="1"/>
</dbReference>
<keyword evidence="4" id="KW-0804">Transcription</keyword>
<dbReference type="AlphaFoldDB" id="A0A502KSS0"/>
<proteinExistence type="inferred from homology"/>
<dbReference type="EMBL" id="SAWY01000036">
    <property type="protein sequence ID" value="TPH13449.1"/>
    <property type="molecule type" value="Genomic_DNA"/>
</dbReference>
<comment type="caution">
    <text evidence="6">The sequence shown here is derived from an EMBL/GenBank/DDBJ whole genome shotgun (WGS) entry which is preliminary data.</text>
</comment>
<evidence type="ECO:0000256" key="3">
    <source>
        <dbReference type="ARBA" id="ARBA00023125"/>
    </source>
</evidence>
<sequence>MDQKALAIFQHLATTLHFGKTAQAHHMSPSTLSRAIQRLEQELACELLHRDNRTVVLTEEGRKFKLFAEQQLEQWQSFKNSIAQEQQALTGKLHIYCSVTAAYSHLPPLLDRFRAAHPLVEIMLTTGDAADALEQLQSQSVDFAIAANPENLPRSVFFHHLATVPLSVIAPTMHCKVQQQLQQASASAQGITWSQMPIILPEHGPARKRFEHWYRKKQQGKANIYATVSGHEALVSMVALGCGVGIVPQVVVENSPVKDRVQYLSDVGEIDPFELGICCLNQTRSQPLIQAFFQSIQ</sequence>
<evidence type="ECO:0000313" key="6">
    <source>
        <dbReference type="EMBL" id="TPH13449.1"/>
    </source>
</evidence>
<organism evidence="6 7">
    <name type="scientific">Litorilituus lipolyticus</name>
    <dbReference type="NCBI Taxonomy" id="2491017"/>
    <lineage>
        <taxon>Bacteria</taxon>
        <taxon>Pseudomonadati</taxon>
        <taxon>Pseudomonadota</taxon>
        <taxon>Gammaproteobacteria</taxon>
        <taxon>Alteromonadales</taxon>
        <taxon>Colwelliaceae</taxon>
        <taxon>Litorilituus</taxon>
    </lineage>
</organism>
<feature type="domain" description="HTH lysR-type" evidence="5">
    <location>
        <begin position="1"/>
        <end position="58"/>
    </location>
</feature>
<dbReference type="PROSITE" id="PS50931">
    <property type="entry name" value="HTH_LYSR"/>
    <property type="match status" value="1"/>
</dbReference>
<evidence type="ECO:0000259" key="5">
    <source>
        <dbReference type="PROSITE" id="PS50931"/>
    </source>
</evidence>
<evidence type="ECO:0000256" key="1">
    <source>
        <dbReference type="ARBA" id="ARBA00009437"/>
    </source>
</evidence>
<dbReference type="SUPFAM" id="SSF53850">
    <property type="entry name" value="Periplasmic binding protein-like II"/>
    <property type="match status" value="1"/>
</dbReference>